<dbReference type="EMBL" id="REGN01006806">
    <property type="protein sequence ID" value="RNA08237.1"/>
    <property type="molecule type" value="Genomic_DNA"/>
</dbReference>
<evidence type="ECO:0000313" key="2">
    <source>
        <dbReference type="Proteomes" id="UP000276133"/>
    </source>
</evidence>
<dbReference type="Proteomes" id="UP000276133">
    <property type="component" value="Unassembled WGS sequence"/>
</dbReference>
<gene>
    <name evidence="1" type="ORF">BpHYR1_015402</name>
</gene>
<dbReference type="AlphaFoldDB" id="A0A3M7Q9V3"/>
<keyword evidence="2" id="KW-1185">Reference proteome</keyword>
<evidence type="ECO:0000313" key="1">
    <source>
        <dbReference type="EMBL" id="RNA08237.1"/>
    </source>
</evidence>
<proteinExistence type="predicted"/>
<organism evidence="1 2">
    <name type="scientific">Brachionus plicatilis</name>
    <name type="common">Marine rotifer</name>
    <name type="synonym">Brachionus muelleri</name>
    <dbReference type="NCBI Taxonomy" id="10195"/>
    <lineage>
        <taxon>Eukaryota</taxon>
        <taxon>Metazoa</taxon>
        <taxon>Spiralia</taxon>
        <taxon>Gnathifera</taxon>
        <taxon>Rotifera</taxon>
        <taxon>Eurotatoria</taxon>
        <taxon>Monogononta</taxon>
        <taxon>Pseudotrocha</taxon>
        <taxon>Ploima</taxon>
        <taxon>Brachionidae</taxon>
        <taxon>Brachionus</taxon>
    </lineage>
</organism>
<sequence>MDDLKKALKKNFLKKYNRNLIDHQQTLIDCIENYSPELEKKVKETFNKIVDGLNIEKLKKDSENIKYRQILAPVFRNKFFLVTDLAPVDSCFYQTIVEILFKKVEQKHVENTLIHDDLYKFKFESKNHFFNEIINLHSKYNTSICLFLNISDFYPRIYHHRLENILKKNFEKDSFECQLVKVLMNILKSTSKKQSYGIPIGPKCSNDLAEILLYSFDENILNTCKRLSDGDFKYYRHSDTFFILFNKIEYAREVCAEITNIFIKNNNFNFQSSKSEIISLYEFLKTLEIKRNVKNQINNSLQSSSSNSDEFDDLSISNILANIKKLDSYQFLDICEQLSIQSDTFLIKLYKLFSQHQIHILDIWFRKARDFLKKKKSSVLLNFIANININELNYDFYKIMRDQLIIDFGDEIQFKAIQVTEEIASFYYPNYMLKRYEIFPEYEVFFSQRHNYNDWNTWKQIGYLLLIPFFTRNKNENEFFFCDFTIDKNTKPFFFFKGKNNNSN</sequence>
<accession>A0A3M7Q9V3</accession>
<comment type="caution">
    <text evidence="1">The sequence shown here is derived from an EMBL/GenBank/DDBJ whole genome shotgun (WGS) entry which is preliminary data.</text>
</comment>
<name>A0A3M7Q9V3_BRAPC</name>
<dbReference type="OrthoDB" id="10628234at2759"/>
<reference evidence="1 2" key="1">
    <citation type="journal article" date="2018" name="Sci. Rep.">
        <title>Genomic signatures of local adaptation to the degree of environmental predictability in rotifers.</title>
        <authorList>
            <person name="Franch-Gras L."/>
            <person name="Hahn C."/>
            <person name="Garcia-Roger E.M."/>
            <person name="Carmona M.J."/>
            <person name="Serra M."/>
            <person name="Gomez A."/>
        </authorList>
    </citation>
    <scope>NUCLEOTIDE SEQUENCE [LARGE SCALE GENOMIC DNA]</scope>
    <source>
        <strain evidence="1">HYR1</strain>
    </source>
</reference>
<protein>
    <submittedName>
        <fullName evidence="1">DNA polymerase</fullName>
    </submittedName>
</protein>